<dbReference type="Proteomes" id="UP000887159">
    <property type="component" value="Unassembled WGS sequence"/>
</dbReference>
<name>A0A8X6T179_TRICX</name>
<protein>
    <submittedName>
        <fullName evidence="2">Histone-lysine N-methyltransferase SETMAR</fullName>
    </submittedName>
</protein>
<dbReference type="AlphaFoldDB" id="A0A8X6T179"/>
<dbReference type="GO" id="GO:0003697">
    <property type="term" value="F:single-stranded DNA binding"/>
    <property type="evidence" value="ECO:0007669"/>
    <property type="project" value="TreeGrafter"/>
</dbReference>
<dbReference type="GO" id="GO:0031297">
    <property type="term" value="P:replication fork processing"/>
    <property type="evidence" value="ECO:0007669"/>
    <property type="project" value="TreeGrafter"/>
</dbReference>
<dbReference type="Pfam" id="PF17906">
    <property type="entry name" value="HTH_48"/>
    <property type="match status" value="1"/>
</dbReference>
<reference evidence="2" key="1">
    <citation type="submission" date="2020-08" db="EMBL/GenBank/DDBJ databases">
        <title>Multicomponent nature underlies the extraordinary mechanical properties of spider dragline silk.</title>
        <authorList>
            <person name="Kono N."/>
            <person name="Nakamura H."/>
            <person name="Mori M."/>
            <person name="Yoshida Y."/>
            <person name="Ohtoshi R."/>
            <person name="Malay A.D."/>
            <person name="Moran D.A.P."/>
            <person name="Tomita M."/>
            <person name="Numata K."/>
            <person name="Arakawa K."/>
        </authorList>
    </citation>
    <scope>NUCLEOTIDE SEQUENCE</scope>
</reference>
<organism evidence="2 3">
    <name type="scientific">Trichonephila clavipes</name>
    <name type="common">Golden silk orbweaver</name>
    <name type="synonym">Nephila clavipes</name>
    <dbReference type="NCBI Taxonomy" id="2585209"/>
    <lineage>
        <taxon>Eukaryota</taxon>
        <taxon>Metazoa</taxon>
        <taxon>Ecdysozoa</taxon>
        <taxon>Arthropoda</taxon>
        <taxon>Chelicerata</taxon>
        <taxon>Arachnida</taxon>
        <taxon>Araneae</taxon>
        <taxon>Araneomorphae</taxon>
        <taxon>Entelegynae</taxon>
        <taxon>Araneoidea</taxon>
        <taxon>Nephilidae</taxon>
        <taxon>Trichonephila</taxon>
    </lineage>
</organism>
<dbReference type="PANTHER" id="PTHR46060:SF2">
    <property type="entry name" value="HISTONE-LYSINE N-METHYLTRANSFERASE SETMAR"/>
    <property type="match status" value="1"/>
</dbReference>
<dbReference type="GO" id="GO:0005634">
    <property type="term" value="C:nucleus"/>
    <property type="evidence" value="ECO:0007669"/>
    <property type="project" value="TreeGrafter"/>
</dbReference>
<dbReference type="GO" id="GO:0000793">
    <property type="term" value="C:condensed chromosome"/>
    <property type="evidence" value="ECO:0007669"/>
    <property type="project" value="TreeGrafter"/>
</dbReference>
<dbReference type="InterPro" id="IPR041426">
    <property type="entry name" value="Mos1_HTH"/>
</dbReference>
<dbReference type="InterPro" id="IPR052709">
    <property type="entry name" value="Transposase-MT_Hybrid"/>
</dbReference>
<dbReference type="GO" id="GO:0042800">
    <property type="term" value="F:histone H3K4 methyltransferase activity"/>
    <property type="evidence" value="ECO:0007669"/>
    <property type="project" value="TreeGrafter"/>
</dbReference>
<dbReference type="GO" id="GO:0035861">
    <property type="term" value="C:site of double-strand break"/>
    <property type="evidence" value="ECO:0007669"/>
    <property type="project" value="TreeGrafter"/>
</dbReference>
<evidence type="ECO:0000259" key="1">
    <source>
        <dbReference type="Pfam" id="PF17906"/>
    </source>
</evidence>
<dbReference type="GO" id="GO:0000729">
    <property type="term" value="P:DNA double-strand break processing"/>
    <property type="evidence" value="ECO:0007669"/>
    <property type="project" value="TreeGrafter"/>
</dbReference>
<evidence type="ECO:0000313" key="3">
    <source>
        <dbReference type="Proteomes" id="UP000887159"/>
    </source>
</evidence>
<dbReference type="PANTHER" id="PTHR46060">
    <property type="entry name" value="MARINER MOS1 TRANSPOSASE-LIKE PROTEIN"/>
    <property type="match status" value="1"/>
</dbReference>
<evidence type="ECO:0000313" key="2">
    <source>
        <dbReference type="EMBL" id="GFY19257.1"/>
    </source>
</evidence>
<gene>
    <name evidence="2" type="primary">EAI_04805</name>
    <name evidence="2" type="ORF">TNCV_4226211</name>
</gene>
<sequence length="123" mass="14221">MAKIVNGVYGADTVIANYVQFWFHRFRSGIFDVKDALHTGRPVVENVDKITEIIEIDRHVSSCSIAQELKIDHKTVLSHLRKVELKNKLHVRVPHQLTPKNMMDQISICEVFAKRNEIDPFLK</sequence>
<dbReference type="GO" id="GO:0046975">
    <property type="term" value="F:histone H3K36 methyltransferase activity"/>
    <property type="evidence" value="ECO:0007669"/>
    <property type="project" value="TreeGrafter"/>
</dbReference>
<dbReference type="GO" id="GO:0000014">
    <property type="term" value="F:single-stranded DNA endodeoxyribonuclease activity"/>
    <property type="evidence" value="ECO:0007669"/>
    <property type="project" value="TreeGrafter"/>
</dbReference>
<feature type="domain" description="Mos1 transposase HTH" evidence="1">
    <location>
        <begin position="6"/>
        <end position="29"/>
    </location>
</feature>
<proteinExistence type="predicted"/>
<dbReference type="EMBL" id="BMAU01021351">
    <property type="protein sequence ID" value="GFY19257.1"/>
    <property type="molecule type" value="Genomic_DNA"/>
</dbReference>
<dbReference type="GO" id="GO:0015074">
    <property type="term" value="P:DNA integration"/>
    <property type="evidence" value="ECO:0007669"/>
    <property type="project" value="TreeGrafter"/>
</dbReference>
<comment type="caution">
    <text evidence="2">The sequence shown here is derived from an EMBL/GenBank/DDBJ whole genome shotgun (WGS) entry which is preliminary data.</text>
</comment>
<dbReference type="GO" id="GO:0044547">
    <property type="term" value="F:DNA topoisomerase binding"/>
    <property type="evidence" value="ECO:0007669"/>
    <property type="project" value="TreeGrafter"/>
</dbReference>
<keyword evidence="3" id="KW-1185">Reference proteome</keyword>
<dbReference type="GO" id="GO:0006303">
    <property type="term" value="P:double-strand break repair via nonhomologous end joining"/>
    <property type="evidence" value="ECO:0007669"/>
    <property type="project" value="TreeGrafter"/>
</dbReference>
<dbReference type="GO" id="GO:0044774">
    <property type="term" value="P:mitotic DNA integrity checkpoint signaling"/>
    <property type="evidence" value="ECO:0007669"/>
    <property type="project" value="TreeGrafter"/>
</dbReference>
<dbReference type="GO" id="GO:0003690">
    <property type="term" value="F:double-stranded DNA binding"/>
    <property type="evidence" value="ECO:0007669"/>
    <property type="project" value="TreeGrafter"/>
</dbReference>
<accession>A0A8X6T179</accession>